<feature type="region of interest" description="Disordered" evidence="3">
    <location>
        <begin position="156"/>
        <end position="183"/>
    </location>
</feature>
<dbReference type="SUPFAM" id="SSF48452">
    <property type="entry name" value="TPR-like"/>
    <property type="match status" value="1"/>
</dbReference>
<evidence type="ECO:0000313" key="6">
    <source>
        <dbReference type="Proteomes" id="UP000654947"/>
    </source>
</evidence>
<gene>
    <name evidence="5" type="ORF">GCM10007147_38160</name>
</gene>
<protein>
    <submittedName>
        <fullName evidence="5">Co-chaperone YbbN</fullName>
    </submittedName>
</protein>
<proteinExistence type="inferred from homology"/>
<dbReference type="GO" id="GO:0005737">
    <property type="term" value="C:cytoplasm"/>
    <property type="evidence" value="ECO:0007669"/>
    <property type="project" value="TreeGrafter"/>
</dbReference>
<dbReference type="Proteomes" id="UP000654947">
    <property type="component" value="Unassembled WGS sequence"/>
</dbReference>
<dbReference type="GO" id="GO:0015035">
    <property type="term" value="F:protein-disulfide reductase activity"/>
    <property type="evidence" value="ECO:0007669"/>
    <property type="project" value="TreeGrafter"/>
</dbReference>
<keyword evidence="2" id="KW-0676">Redox-active center</keyword>
<dbReference type="AlphaFoldDB" id="A0A919CKD5"/>
<keyword evidence="6" id="KW-1185">Reference proteome</keyword>
<dbReference type="GO" id="GO:0006950">
    <property type="term" value="P:response to stress"/>
    <property type="evidence" value="ECO:0007669"/>
    <property type="project" value="UniProtKB-ARBA"/>
</dbReference>
<dbReference type="PANTHER" id="PTHR45663">
    <property type="entry name" value="GEO12009P1"/>
    <property type="match status" value="1"/>
</dbReference>
<reference evidence="5 6" key="1">
    <citation type="journal article" date="2014" name="Int. J. Syst. Evol. Microbiol.">
        <title>Complete genome sequence of Corynebacterium casei LMG S-19264T (=DSM 44701T), isolated from a smear-ripened cheese.</title>
        <authorList>
            <consortium name="US DOE Joint Genome Institute (JGI-PGF)"/>
            <person name="Walter F."/>
            <person name="Albersmeier A."/>
            <person name="Kalinowski J."/>
            <person name="Ruckert C."/>
        </authorList>
    </citation>
    <scope>NUCLEOTIDE SEQUENCE [LARGE SCALE GENOMIC DNA]</scope>
    <source>
        <strain evidence="5 6">KCTC 19473</strain>
    </source>
</reference>
<comment type="caution">
    <text evidence="5">The sequence shown here is derived from an EMBL/GenBank/DDBJ whole genome shotgun (WGS) entry which is preliminary data.</text>
</comment>
<sequence length="317" mass="33950">MQPSDFSPNSAVDLGARKAAMEREAKQRAAESAGRTNPYALNIDESNFQNEVLQRSMDLPVVLAVLAGWSEQSAQVETALDNLSARSGGNWYLAKVDSEASPRVAQALQVQSAPAILVAIQGQVMPLAQGPADENQLREGLGQVFAALAQQGMLPEGHPGTVEADGEPPVAEEGGEPEPQGRPVDVQAQEALDRGDFAAAEEIYRKAVEADPSDTESKSRLAQVGLVGRLQHVEPESALTAAQERPDDVDAQIVVADMDIYRGEAESAFDRLVATVKRTSGDERERVRAHLLALFDVLPPGDPRVSTARRKLTAALF</sequence>
<dbReference type="EMBL" id="BMXL01000027">
    <property type="protein sequence ID" value="GHD33477.1"/>
    <property type="molecule type" value="Genomic_DNA"/>
</dbReference>
<feature type="compositionally biased region" description="Low complexity" evidence="3">
    <location>
        <begin position="167"/>
        <end position="183"/>
    </location>
</feature>
<organism evidence="5 6">
    <name type="scientific">Nocardiopsis kunsanensis</name>
    <dbReference type="NCBI Taxonomy" id="141693"/>
    <lineage>
        <taxon>Bacteria</taxon>
        <taxon>Bacillati</taxon>
        <taxon>Actinomycetota</taxon>
        <taxon>Actinomycetes</taxon>
        <taxon>Streptosporangiales</taxon>
        <taxon>Nocardiopsidaceae</taxon>
        <taxon>Nocardiopsis</taxon>
    </lineage>
</organism>
<dbReference type="SUPFAM" id="SSF52833">
    <property type="entry name" value="Thioredoxin-like"/>
    <property type="match status" value="1"/>
</dbReference>
<dbReference type="Gene3D" id="3.40.30.10">
    <property type="entry name" value="Glutaredoxin"/>
    <property type="match status" value="1"/>
</dbReference>
<evidence type="ECO:0000256" key="2">
    <source>
        <dbReference type="ARBA" id="ARBA00023284"/>
    </source>
</evidence>
<dbReference type="InterPro" id="IPR011990">
    <property type="entry name" value="TPR-like_helical_dom_sf"/>
</dbReference>
<dbReference type="Pfam" id="PF14561">
    <property type="entry name" value="TPR_20"/>
    <property type="match status" value="1"/>
</dbReference>
<evidence type="ECO:0000256" key="1">
    <source>
        <dbReference type="ARBA" id="ARBA00008987"/>
    </source>
</evidence>
<evidence type="ECO:0000259" key="4">
    <source>
        <dbReference type="Pfam" id="PF00085"/>
    </source>
</evidence>
<dbReference type="PANTHER" id="PTHR45663:SF11">
    <property type="entry name" value="GEO12009P1"/>
    <property type="match status" value="1"/>
</dbReference>
<dbReference type="RefSeq" id="WP_017576061.1">
    <property type="nucleotide sequence ID" value="NZ_BMXL01000027.1"/>
</dbReference>
<evidence type="ECO:0000256" key="3">
    <source>
        <dbReference type="SAM" id="MobiDB-lite"/>
    </source>
</evidence>
<dbReference type="Pfam" id="PF00085">
    <property type="entry name" value="Thioredoxin"/>
    <property type="match status" value="1"/>
</dbReference>
<dbReference type="Gene3D" id="1.25.40.10">
    <property type="entry name" value="Tetratricopeptide repeat domain"/>
    <property type="match status" value="1"/>
</dbReference>
<comment type="similarity">
    <text evidence="1">Belongs to the thioredoxin family.</text>
</comment>
<accession>A0A919CKD5</accession>
<dbReference type="InterPro" id="IPR013766">
    <property type="entry name" value="Thioredoxin_domain"/>
</dbReference>
<evidence type="ECO:0000313" key="5">
    <source>
        <dbReference type="EMBL" id="GHD33477.1"/>
    </source>
</evidence>
<dbReference type="CDD" id="cd02956">
    <property type="entry name" value="ybbN"/>
    <property type="match status" value="1"/>
</dbReference>
<dbReference type="InterPro" id="IPR036249">
    <property type="entry name" value="Thioredoxin-like_sf"/>
</dbReference>
<feature type="domain" description="Thioredoxin" evidence="4">
    <location>
        <begin position="43"/>
        <end position="140"/>
    </location>
</feature>
<name>A0A919CKD5_9ACTN</name>